<comment type="catalytic activity">
    <reaction evidence="7">
        <text>dTDP-beta-L-rhamnose + L-arginyl-[protein] = N(omega)-(alpha-L-rhamnosyl)-L-arginyl-[protein] + dTDP + H(+)</text>
        <dbReference type="Rhea" id="RHEA:66692"/>
        <dbReference type="Rhea" id="RHEA-COMP:10532"/>
        <dbReference type="Rhea" id="RHEA-COMP:17096"/>
        <dbReference type="ChEBI" id="CHEBI:15378"/>
        <dbReference type="ChEBI" id="CHEBI:29965"/>
        <dbReference type="ChEBI" id="CHEBI:57510"/>
        <dbReference type="ChEBI" id="CHEBI:58369"/>
        <dbReference type="ChEBI" id="CHEBI:167445"/>
    </reaction>
    <physiologicalReaction direction="left-to-right" evidence="7">
        <dbReference type="Rhea" id="RHEA:66693"/>
    </physiologicalReaction>
</comment>
<sequence>MSFNCDIFCAVVDNYGDIGVCWRLAKNLSAEGLTVRLWVDDLASFGKLCPELDVACEQQHCREIEVRRWSSHFHDALPAQLVIEAFACELPPSYVVAMAAQSEPPLWVNLEYLSAEDWVEGCHGLPSPHPTLPLTKHFFFPGFTPKTGGLLLERDLLARRDVFQCDPQTLADYWQSLGLTAPQPDELRISLFGYENAAVGELLQVWSASATPITCLVPAGRILPHVAQFFGSDEGAAGQGWQRGNLCVAVLPFVEQERYDYLLWACDVNFVRGEDSCVRAQWAAKPFIWQIYPQHDGVHLDKLQALAARYSAGLSPEAAGVLMQLWQSWNDEHGVALAWGRFAAQREELARHAACWSKQLAGNNLALNLLDFCRNKGRMRAFEFSPLKPFQGQTK</sequence>
<evidence type="ECO:0000256" key="5">
    <source>
        <dbReference type="ARBA" id="ARBA00024416"/>
    </source>
</evidence>
<keyword evidence="2" id="KW-0808">Transferase</keyword>
<evidence type="ECO:0000256" key="1">
    <source>
        <dbReference type="ARBA" id="ARBA00022676"/>
    </source>
</evidence>
<keyword evidence="1" id="KW-0328">Glycosyltransferase</keyword>
<evidence type="ECO:0000256" key="6">
    <source>
        <dbReference type="ARBA" id="ARBA00030025"/>
    </source>
</evidence>
<gene>
    <name evidence="8" type="ORF">OYT1_ch2036</name>
</gene>
<dbReference type="Proteomes" id="UP000033070">
    <property type="component" value="Chromosome"/>
</dbReference>
<reference evidence="8 9" key="1">
    <citation type="submission" date="2018-06" db="EMBL/GenBank/DDBJ databases">
        <title>OYT1 Genome Sequencing.</title>
        <authorList>
            <person name="Kato S."/>
            <person name="Itoh T."/>
            <person name="Ohkuma M."/>
        </authorList>
    </citation>
    <scope>NUCLEOTIDE SEQUENCE [LARGE SCALE GENOMIC DNA]</scope>
    <source>
        <strain evidence="8 9">OYT1</strain>
    </source>
</reference>
<accession>A0A2Z6GDY9</accession>
<name>A0A2Z6GDY9_9PROT</name>
<evidence type="ECO:0000256" key="4">
    <source>
        <dbReference type="ARBA" id="ARBA00024346"/>
    </source>
</evidence>
<dbReference type="InterPro" id="IPR016633">
    <property type="entry name" value="EarP"/>
</dbReference>
<evidence type="ECO:0000256" key="2">
    <source>
        <dbReference type="ARBA" id="ARBA00022679"/>
    </source>
</evidence>
<dbReference type="GO" id="GO:0106361">
    <property type="term" value="F:protein-arginine rhamnosyltransferase activity"/>
    <property type="evidence" value="ECO:0007669"/>
    <property type="project" value="InterPro"/>
</dbReference>
<comment type="function">
    <text evidence="3">Protein-arginine rhamnosyltransferase that catalyzes the transfer of a single rhamnose to elongation factor P (EF-P) on 'Lys-32', a modification required for EF-P-dependent rescue of polyproline stalled ribosomes.</text>
</comment>
<protein>
    <recommendedName>
        <fullName evidence="5">Protein-arginine rhamnosyltransferase</fullName>
    </recommendedName>
    <alternativeName>
        <fullName evidence="6">EF-P arginine rhamnosyltransferase</fullName>
    </alternativeName>
</protein>
<dbReference type="NCBIfam" id="TIGR03837">
    <property type="entry name" value="efp_Arg_rhamno"/>
    <property type="match status" value="1"/>
</dbReference>
<evidence type="ECO:0000313" key="9">
    <source>
        <dbReference type="Proteomes" id="UP000033070"/>
    </source>
</evidence>
<dbReference type="EMBL" id="AP018738">
    <property type="protein sequence ID" value="BBE51562.1"/>
    <property type="molecule type" value="Genomic_DNA"/>
</dbReference>
<organism evidence="8 9">
    <name type="scientific">Ferriphaselus amnicola</name>
    <dbReference type="NCBI Taxonomy" id="1188319"/>
    <lineage>
        <taxon>Bacteria</taxon>
        <taxon>Pseudomonadati</taxon>
        <taxon>Pseudomonadota</taxon>
        <taxon>Betaproteobacteria</taxon>
        <taxon>Nitrosomonadales</taxon>
        <taxon>Gallionellaceae</taxon>
        <taxon>Ferriphaselus</taxon>
    </lineage>
</organism>
<evidence type="ECO:0000256" key="3">
    <source>
        <dbReference type="ARBA" id="ARBA00024303"/>
    </source>
</evidence>
<comment type="similarity">
    <text evidence="4">Belongs to the glycosyltransferase 104 family.</text>
</comment>
<dbReference type="RefSeq" id="WP_062626223.1">
    <property type="nucleotide sequence ID" value="NZ_AP018738.1"/>
</dbReference>
<evidence type="ECO:0000313" key="8">
    <source>
        <dbReference type="EMBL" id="BBE51562.1"/>
    </source>
</evidence>
<evidence type="ECO:0000256" key="7">
    <source>
        <dbReference type="ARBA" id="ARBA00048472"/>
    </source>
</evidence>
<dbReference type="OrthoDB" id="209085at2"/>
<dbReference type="PIRSF" id="PIRSF015557">
    <property type="entry name" value="UCP015557"/>
    <property type="match status" value="1"/>
</dbReference>
<proteinExistence type="inferred from homology"/>
<dbReference type="AlphaFoldDB" id="A0A2Z6GDY9"/>
<dbReference type="KEGG" id="fam:OYT1_ch2036"/>
<dbReference type="STRING" id="1188319.OYT1_01027"/>
<dbReference type="Pfam" id="PF10093">
    <property type="entry name" value="EarP"/>
    <property type="match status" value="1"/>
</dbReference>
<keyword evidence="9" id="KW-1185">Reference proteome</keyword>